<keyword evidence="3" id="KW-0808">Transferase</keyword>
<dbReference type="InterPro" id="IPR011324">
    <property type="entry name" value="Cytotoxic_necrot_fac-like_cat"/>
</dbReference>
<dbReference type="GO" id="GO:0017061">
    <property type="term" value="F:S-methyl-5-thioadenosine phosphorylase activity"/>
    <property type="evidence" value="ECO:0007669"/>
    <property type="project" value="UniProtKB-EC"/>
</dbReference>
<comment type="catalytic activity">
    <reaction evidence="8">
        <text>adenosine + phosphate = alpha-D-ribose 1-phosphate + adenine</text>
        <dbReference type="Rhea" id="RHEA:27642"/>
        <dbReference type="ChEBI" id="CHEBI:16335"/>
        <dbReference type="ChEBI" id="CHEBI:16708"/>
        <dbReference type="ChEBI" id="CHEBI:43474"/>
        <dbReference type="ChEBI" id="CHEBI:57720"/>
        <dbReference type="EC" id="2.4.2.1"/>
    </reaction>
    <physiologicalReaction direction="left-to-right" evidence="8">
        <dbReference type="Rhea" id="RHEA:27643"/>
    </physiologicalReaction>
</comment>
<comment type="catalytic activity">
    <reaction evidence="9">
        <text>S-methyl-5'-thioadenosine + phosphate = 5-(methylsulfanyl)-alpha-D-ribose 1-phosphate + adenine</text>
        <dbReference type="Rhea" id="RHEA:11852"/>
        <dbReference type="ChEBI" id="CHEBI:16708"/>
        <dbReference type="ChEBI" id="CHEBI:17509"/>
        <dbReference type="ChEBI" id="CHEBI:43474"/>
        <dbReference type="ChEBI" id="CHEBI:58533"/>
        <dbReference type="EC" id="2.4.2.28"/>
    </reaction>
    <physiologicalReaction direction="left-to-right" evidence="9">
        <dbReference type="Rhea" id="RHEA:11853"/>
    </physiologicalReaction>
</comment>
<dbReference type="GO" id="GO:0016787">
    <property type="term" value="F:hydrolase activity"/>
    <property type="evidence" value="ECO:0007669"/>
    <property type="project" value="UniProtKB-KW"/>
</dbReference>
<accession>A0A1F6B4E7</accession>
<evidence type="ECO:0000313" key="11">
    <source>
        <dbReference type="EMBL" id="OGG31612.1"/>
    </source>
</evidence>
<dbReference type="PANTHER" id="PTHR30616">
    <property type="entry name" value="UNCHARACTERIZED PROTEIN YFIH"/>
    <property type="match status" value="1"/>
</dbReference>
<evidence type="ECO:0000256" key="10">
    <source>
        <dbReference type="RuleBase" id="RU361274"/>
    </source>
</evidence>
<keyword evidence="5" id="KW-0378">Hydrolase</keyword>
<evidence type="ECO:0000256" key="8">
    <source>
        <dbReference type="ARBA" id="ARBA00048968"/>
    </source>
</evidence>
<keyword evidence="6" id="KW-0862">Zinc</keyword>
<evidence type="ECO:0000256" key="3">
    <source>
        <dbReference type="ARBA" id="ARBA00022679"/>
    </source>
</evidence>
<dbReference type="AlphaFoldDB" id="A0A1F6B4E7"/>
<evidence type="ECO:0000256" key="5">
    <source>
        <dbReference type="ARBA" id="ARBA00022801"/>
    </source>
</evidence>
<name>A0A1F6B4E7_9BACT</name>
<gene>
    <name evidence="11" type="ORF">A3A63_00070</name>
</gene>
<evidence type="ECO:0000256" key="7">
    <source>
        <dbReference type="ARBA" id="ARBA00047989"/>
    </source>
</evidence>
<comment type="catalytic activity">
    <reaction evidence="1">
        <text>inosine + phosphate = alpha-D-ribose 1-phosphate + hypoxanthine</text>
        <dbReference type="Rhea" id="RHEA:27646"/>
        <dbReference type="ChEBI" id="CHEBI:17368"/>
        <dbReference type="ChEBI" id="CHEBI:17596"/>
        <dbReference type="ChEBI" id="CHEBI:43474"/>
        <dbReference type="ChEBI" id="CHEBI:57720"/>
        <dbReference type="EC" id="2.4.2.1"/>
    </reaction>
    <physiologicalReaction direction="left-to-right" evidence="1">
        <dbReference type="Rhea" id="RHEA:27647"/>
    </physiologicalReaction>
</comment>
<dbReference type="Gene3D" id="3.60.140.10">
    <property type="entry name" value="CNF1/YfiH-like putative cysteine hydrolases"/>
    <property type="match status" value="1"/>
</dbReference>
<keyword evidence="4" id="KW-0479">Metal-binding</keyword>
<comment type="caution">
    <text evidence="11">The sequence shown here is derived from an EMBL/GenBank/DDBJ whole genome shotgun (WGS) entry which is preliminary data.</text>
</comment>
<dbReference type="CDD" id="cd16833">
    <property type="entry name" value="YfiH"/>
    <property type="match status" value="1"/>
</dbReference>
<dbReference type="InterPro" id="IPR003730">
    <property type="entry name" value="Cu_polyphenol_OxRdtase"/>
</dbReference>
<protein>
    <recommendedName>
        <fullName evidence="10">Purine nucleoside phosphorylase</fullName>
    </recommendedName>
</protein>
<proteinExistence type="inferred from homology"/>
<dbReference type="Pfam" id="PF02578">
    <property type="entry name" value="Cu-oxidase_4"/>
    <property type="match status" value="1"/>
</dbReference>
<comment type="catalytic activity">
    <reaction evidence="7">
        <text>adenosine + H2O + H(+) = inosine + NH4(+)</text>
        <dbReference type="Rhea" id="RHEA:24408"/>
        <dbReference type="ChEBI" id="CHEBI:15377"/>
        <dbReference type="ChEBI" id="CHEBI:15378"/>
        <dbReference type="ChEBI" id="CHEBI:16335"/>
        <dbReference type="ChEBI" id="CHEBI:17596"/>
        <dbReference type="ChEBI" id="CHEBI:28938"/>
        <dbReference type="EC" id="3.5.4.4"/>
    </reaction>
    <physiologicalReaction direction="left-to-right" evidence="7">
        <dbReference type="Rhea" id="RHEA:24409"/>
    </physiologicalReaction>
</comment>
<reference evidence="11 12" key="1">
    <citation type="journal article" date="2016" name="Nat. Commun.">
        <title>Thousands of microbial genomes shed light on interconnected biogeochemical processes in an aquifer system.</title>
        <authorList>
            <person name="Anantharaman K."/>
            <person name="Brown C.T."/>
            <person name="Hug L.A."/>
            <person name="Sharon I."/>
            <person name="Castelle C.J."/>
            <person name="Probst A.J."/>
            <person name="Thomas B.C."/>
            <person name="Singh A."/>
            <person name="Wilkins M.J."/>
            <person name="Karaoz U."/>
            <person name="Brodie E.L."/>
            <person name="Williams K.H."/>
            <person name="Hubbard S.S."/>
            <person name="Banfield J.F."/>
        </authorList>
    </citation>
    <scope>NUCLEOTIDE SEQUENCE [LARGE SCALE GENOMIC DNA]</scope>
</reference>
<evidence type="ECO:0000256" key="4">
    <source>
        <dbReference type="ARBA" id="ARBA00022723"/>
    </source>
</evidence>
<dbReference type="NCBIfam" id="TIGR00726">
    <property type="entry name" value="peptidoglycan editing factor PgeF"/>
    <property type="match status" value="1"/>
</dbReference>
<evidence type="ECO:0000313" key="12">
    <source>
        <dbReference type="Proteomes" id="UP000176450"/>
    </source>
</evidence>
<evidence type="ECO:0000256" key="1">
    <source>
        <dbReference type="ARBA" id="ARBA00000553"/>
    </source>
</evidence>
<sequence length="243" mass="26840">MVQTMYHQSRLLGTYPHVIHGYSTRMLGDMRRSENRASYVQMLGVSPHVLVTAEQVHGNVVKKAIRASKTPLSLADGIVLDISDNNSAGIALGIVVADCAPLLFFDKKERSIGAAHAGWKGSYKSIATNVVDYMLSLGSNPDDIMVSIGPHIGMCCYSVPKDRVDMFFSMYGNDAHIASYIDGVWHMDIGYINWLQLRSKGIPAENIDVPPTCTSCQSDLFYSYRKDTKEAFGEIMGVIAYKF</sequence>
<dbReference type="GO" id="GO:0005507">
    <property type="term" value="F:copper ion binding"/>
    <property type="evidence" value="ECO:0007669"/>
    <property type="project" value="TreeGrafter"/>
</dbReference>
<dbReference type="Proteomes" id="UP000176450">
    <property type="component" value="Unassembled WGS sequence"/>
</dbReference>
<organism evidence="11 12">
    <name type="scientific">Candidatus Gottesmanbacteria bacterium RIFCSPLOWO2_01_FULL_46_9</name>
    <dbReference type="NCBI Taxonomy" id="1798394"/>
    <lineage>
        <taxon>Bacteria</taxon>
        <taxon>Candidatus Gottesmaniibacteriota</taxon>
    </lineage>
</organism>
<evidence type="ECO:0000256" key="6">
    <source>
        <dbReference type="ARBA" id="ARBA00022833"/>
    </source>
</evidence>
<comment type="similarity">
    <text evidence="2 10">Belongs to the purine nucleoside phosphorylase YfiH/LACC1 family.</text>
</comment>
<dbReference type="PANTHER" id="PTHR30616:SF2">
    <property type="entry name" value="PURINE NUCLEOSIDE PHOSPHORYLASE LACC1"/>
    <property type="match status" value="1"/>
</dbReference>
<evidence type="ECO:0000256" key="9">
    <source>
        <dbReference type="ARBA" id="ARBA00049893"/>
    </source>
</evidence>
<dbReference type="SUPFAM" id="SSF64438">
    <property type="entry name" value="CNF1/YfiH-like putative cysteine hydrolases"/>
    <property type="match status" value="1"/>
</dbReference>
<dbReference type="InterPro" id="IPR038371">
    <property type="entry name" value="Cu_polyphenol_OxRdtase_sf"/>
</dbReference>
<dbReference type="EMBL" id="MFJX01000001">
    <property type="protein sequence ID" value="OGG31612.1"/>
    <property type="molecule type" value="Genomic_DNA"/>
</dbReference>
<evidence type="ECO:0000256" key="2">
    <source>
        <dbReference type="ARBA" id="ARBA00007353"/>
    </source>
</evidence>